<accession>A0A952FKW3</accession>
<sequence>MKTDSMRRLQRDAELGDAVAQFNLGIVYGNRSGEIGYDVEDRRTDAIRWLLRSANQGLPRAQTRLAEIYVDGPGASKDAVKAAAWFLLAAAGEAGARGQTARSGYKRAAAHLTATQIAQAHRRASRWKPKIEEAEKTRAEAPELATVSP</sequence>
<proteinExistence type="predicted"/>
<dbReference type="Proteomes" id="UP000700706">
    <property type="component" value="Unassembled WGS sequence"/>
</dbReference>
<dbReference type="InterPro" id="IPR053301">
    <property type="entry name" value="F-box_motif"/>
</dbReference>
<organism evidence="2 3">
    <name type="scientific">Inquilinus limosus</name>
    <dbReference type="NCBI Taxonomy" id="171674"/>
    <lineage>
        <taxon>Bacteria</taxon>
        <taxon>Pseudomonadati</taxon>
        <taxon>Pseudomonadota</taxon>
        <taxon>Alphaproteobacteria</taxon>
        <taxon>Rhodospirillales</taxon>
        <taxon>Rhodospirillaceae</taxon>
        <taxon>Inquilinus</taxon>
    </lineage>
</organism>
<dbReference type="AlphaFoldDB" id="A0A952FKW3"/>
<dbReference type="InterPro" id="IPR011990">
    <property type="entry name" value="TPR-like_helical_dom_sf"/>
</dbReference>
<dbReference type="PANTHER" id="PTHR45088">
    <property type="entry name" value="OSJNBA0022H21.17 PROTEIN"/>
    <property type="match status" value="1"/>
</dbReference>
<gene>
    <name evidence="2" type="ORF">JF625_17505</name>
</gene>
<comment type="caution">
    <text evidence="2">The sequence shown here is derived from an EMBL/GenBank/DDBJ whole genome shotgun (WGS) entry which is preliminary data.</text>
</comment>
<dbReference type="SUPFAM" id="SSF81901">
    <property type="entry name" value="HCP-like"/>
    <property type="match status" value="1"/>
</dbReference>
<feature type="region of interest" description="Disordered" evidence="1">
    <location>
        <begin position="121"/>
        <end position="149"/>
    </location>
</feature>
<evidence type="ECO:0000313" key="3">
    <source>
        <dbReference type="Proteomes" id="UP000700706"/>
    </source>
</evidence>
<name>A0A952FKW3_9PROT</name>
<dbReference type="PANTHER" id="PTHR45088:SF1">
    <property type="entry name" value="OS04G0476000 PROTEIN"/>
    <property type="match status" value="1"/>
</dbReference>
<dbReference type="Pfam" id="PF08238">
    <property type="entry name" value="Sel1"/>
    <property type="match status" value="2"/>
</dbReference>
<dbReference type="SMART" id="SM00671">
    <property type="entry name" value="SEL1"/>
    <property type="match status" value="2"/>
</dbReference>
<dbReference type="EMBL" id="JAEKLZ010000243">
    <property type="protein sequence ID" value="MBW8726928.1"/>
    <property type="molecule type" value="Genomic_DNA"/>
</dbReference>
<protein>
    <submittedName>
        <fullName evidence="2">Sel1 repeat family protein</fullName>
    </submittedName>
</protein>
<evidence type="ECO:0000313" key="2">
    <source>
        <dbReference type="EMBL" id="MBW8726928.1"/>
    </source>
</evidence>
<feature type="compositionally biased region" description="Basic and acidic residues" evidence="1">
    <location>
        <begin position="129"/>
        <end position="141"/>
    </location>
</feature>
<dbReference type="Gene3D" id="1.25.40.10">
    <property type="entry name" value="Tetratricopeptide repeat domain"/>
    <property type="match status" value="1"/>
</dbReference>
<evidence type="ECO:0000256" key="1">
    <source>
        <dbReference type="SAM" id="MobiDB-lite"/>
    </source>
</evidence>
<dbReference type="InterPro" id="IPR006597">
    <property type="entry name" value="Sel1-like"/>
</dbReference>
<reference evidence="2" key="1">
    <citation type="submission" date="2020-06" db="EMBL/GenBank/DDBJ databases">
        <title>Stable isotope informed genome-resolved metagenomics uncovers potential trophic interactions in rhizosphere soil.</title>
        <authorList>
            <person name="Starr E.P."/>
            <person name="Shi S."/>
            <person name="Blazewicz S.J."/>
            <person name="Koch B.J."/>
            <person name="Probst A.J."/>
            <person name="Hungate B.A."/>
            <person name="Pett-Ridge J."/>
            <person name="Firestone M.K."/>
            <person name="Banfield J.F."/>
        </authorList>
    </citation>
    <scope>NUCLEOTIDE SEQUENCE</scope>
    <source>
        <strain evidence="2">YM_69_17</strain>
    </source>
</reference>